<keyword evidence="3" id="KW-0238">DNA-binding</keyword>
<dbReference type="InterPro" id="IPR036955">
    <property type="entry name" value="AP2/ERF_dom_sf"/>
</dbReference>
<feature type="compositionally biased region" description="Polar residues" evidence="7">
    <location>
        <begin position="7"/>
        <end position="18"/>
    </location>
</feature>
<evidence type="ECO:0000256" key="3">
    <source>
        <dbReference type="ARBA" id="ARBA00023125"/>
    </source>
</evidence>
<dbReference type="SUPFAM" id="SSF54171">
    <property type="entry name" value="DNA-binding domain"/>
    <property type="match status" value="1"/>
</dbReference>
<dbReference type="InterPro" id="IPR016177">
    <property type="entry name" value="DNA-bd_dom_sf"/>
</dbReference>
<dbReference type="InterPro" id="IPR001471">
    <property type="entry name" value="AP2/ERF_dom"/>
</dbReference>
<dbReference type="Pfam" id="PF00847">
    <property type="entry name" value="AP2"/>
    <property type="match status" value="1"/>
</dbReference>
<comment type="subcellular location">
    <subcellularLocation>
        <location evidence="1">Nucleus</location>
    </subcellularLocation>
</comment>
<protein>
    <recommendedName>
        <fullName evidence="8">AP2/ERF domain-containing protein</fullName>
    </recommendedName>
</protein>
<reference evidence="9" key="1">
    <citation type="submission" date="2019-09" db="EMBL/GenBank/DDBJ databases">
        <authorList>
            <person name="Zhang L."/>
        </authorList>
    </citation>
    <scope>NUCLEOTIDE SEQUENCE</scope>
</reference>
<evidence type="ECO:0000256" key="5">
    <source>
        <dbReference type="ARBA" id="ARBA00023242"/>
    </source>
</evidence>
<evidence type="ECO:0000256" key="7">
    <source>
        <dbReference type="SAM" id="MobiDB-lite"/>
    </source>
</evidence>
<dbReference type="PANTHER" id="PTHR31194:SF1">
    <property type="entry name" value="ETHYLENE-RESPONSIVE TRANSCRIPTION FACTOR ERN2"/>
    <property type="match status" value="1"/>
</dbReference>
<dbReference type="InterPro" id="IPR050913">
    <property type="entry name" value="AP2/ERF_ERF"/>
</dbReference>
<dbReference type="Gramene" id="NC6G0024410.1">
    <property type="protein sequence ID" value="NC6G0024410.1:cds"/>
    <property type="gene ID" value="NC6G0024410"/>
</dbReference>
<evidence type="ECO:0000256" key="4">
    <source>
        <dbReference type="ARBA" id="ARBA00023163"/>
    </source>
</evidence>
<accession>A0A5K1EJR3</accession>
<comment type="similarity">
    <text evidence="6">Belongs to the AP2/ERF transcription factor family. ERF subfamily.</text>
</comment>
<dbReference type="OrthoDB" id="773121at2759"/>
<feature type="compositionally biased region" description="Low complexity" evidence="7">
    <location>
        <begin position="220"/>
        <end position="240"/>
    </location>
</feature>
<dbReference type="CDD" id="cd00018">
    <property type="entry name" value="AP2"/>
    <property type="match status" value="1"/>
</dbReference>
<dbReference type="GO" id="GO:0003677">
    <property type="term" value="F:DNA binding"/>
    <property type="evidence" value="ECO:0007669"/>
    <property type="project" value="UniProtKB-KW"/>
</dbReference>
<dbReference type="FunFam" id="3.30.730.10:FF:000005">
    <property type="entry name" value="ethylene-responsive transcription factor RAP2-11"/>
    <property type="match status" value="1"/>
</dbReference>
<dbReference type="GO" id="GO:0005634">
    <property type="term" value="C:nucleus"/>
    <property type="evidence" value="ECO:0007669"/>
    <property type="project" value="UniProtKB-SubCell"/>
</dbReference>
<gene>
    <name evidence="9" type="ORF">NYM_LOCUS20867</name>
</gene>
<dbReference type="EMBL" id="LR721784">
    <property type="protein sequence ID" value="VVW51387.1"/>
    <property type="molecule type" value="Genomic_DNA"/>
</dbReference>
<keyword evidence="5" id="KW-0539">Nucleus</keyword>
<keyword evidence="4" id="KW-0804">Transcription</keyword>
<dbReference type="PROSITE" id="PS51032">
    <property type="entry name" value="AP2_ERF"/>
    <property type="match status" value="1"/>
</dbReference>
<feature type="domain" description="AP2/ERF" evidence="8">
    <location>
        <begin position="34"/>
        <end position="91"/>
    </location>
</feature>
<keyword evidence="2" id="KW-0805">Transcription regulation</keyword>
<evidence type="ECO:0000256" key="2">
    <source>
        <dbReference type="ARBA" id="ARBA00023015"/>
    </source>
</evidence>
<evidence type="ECO:0000256" key="6">
    <source>
        <dbReference type="ARBA" id="ARBA00024343"/>
    </source>
</evidence>
<dbReference type="AlphaFoldDB" id="A0A5K1EJR3"/>
<feature type="region of interest" description="Disordered" evidence="7">
    <location>
        <begin position="210"/>
        <end position="240"/>
    </location>
</feature>
<proteinExistence type="inferred from homology"/>
<sequence>MELPMSDYQQGLSMSEVANGQGGKEERPKGSRNKFLGVRRRPSGRWVAEIKGTTQKIRMWLGTFETAEEAARAYDEAACLLRGSSARTNFATKVSSDSPLAKRIRNLLNKSSHYKKTRQAKADEASIFDNALKKQRQVAPFADPDRCQNPQFSWQSSTFFHENIEWAKTRLGLVEMYESERMNLEKQISASAYALNGVHECFEMLAPTNPAAIQMPSPPSSSSSSSSSSLFPSTSSNNSSSSSLCSSQSCDYGHLLDPCTSPSFITSNVGGGGSGYLDDIFLDLSHP</sequence>
<organism evidence="9">
    <name type="scientific">Nymphaea colorata</name>
    <name type="common">pocket water lily</name>
    <dbReference type="NCBI Taxonomy" id="210225"/>
    <lineage>
        <taxon>Eukaryota</taxon>
        <taxon>Viridiplantae</taxon>
        <taxon>Streptophyta</taxon>
        <taxon>Embryophyta</taxon>
        <taxon>Tracheophyta</taxon>
        <taxon>Spermatophyta</taxon>
        <taxon>Magnoliopsida</taxon>
        <taxon>Nymphaeales</taxon>
        <taxon>Nymphaeaceae</taxon>
        <taxon>Nymphaea</taxon>
    </lineage>
</organism>
<dbReference type="Gene3D" id="3.30.730.10">
    <property type="entry name" value="AP2/ERF domain"/>
    <property type="match status" value="1"/>
</dbReference>
<evidence type="ECO:0000259" key="8">
    <source>
        <dbReference type="PROSITE" id="PS51032"/>
    </source>
</evidence>
<dbReference type="PRINTS" id="PR00367">
    <property type="entry name" value="ETHRSPELEMNT"/>
</dbReference>
<dbReference type="PANTHER" id="PTHR31194">
    <property type="entry name" value="SHN SHINE , DNA BINDING / TRANSCRIPTION FACTOR"/>
    <property type="match status" value="1"/>
</dbReference>
<dbReference type="GO" id="GO:0003700">
    <property type="term" value="F:DNA-binding transcription factor activity"/>
    <property type="evidence" value="ECO:0007669"/>
    <property type="project" value="InterPro"/>
</dbReference>
<evidence type="ECO:0000256" key="1">
    <source>
        <dbReference type="ARBA" id="ARBA00004123"/>
    </source>
</evidence>
<dbReference type="OMA" id="MYESERM"/>
<feature type="region of interest" description="Disordered" evidence="7">
    <location>
        <begin position="1"/>
        <end position="36"/>
    </location>
</feature>
<evidence type="ECO:0000313" key="9">
    <source>
        <dbReference type="EMBL" id="VVW51387.1"/>
    </source>
</evidence>
<dbReference type="SMART" id="SM00380">
    <property type="entry name" value="AP2"/>
    <property type="match status" value="1"/>
</dbReference>
<name>A0A5K1EJR3_9MAGN</name>